<keyword evidence="2" id="KW-1185">Reference proteome</keyword>
<name>A0ACB0KDW5_TRIPR</name>
<dbReference type="EMBL" id="CASHSV030000206">
    <property type="protein sequence ID" value="CAJ2654533.1"/>
    <property type="molecule type" value="Genomic_DNA"/>
</dbReference>
<dbReference type="Proteomes" id="UP001177021">
    <property type="component" value="Unassembled WGS sequence"/>
</dbReference>
<gene>
    <name evidence="1" type="ORF">MILVUS5_LOCUS21655</name>
</gene>
<protein>
    <submittedName>
        <fullName evidence="1">Uncharacterized protein</fullName>
    </submittedName>
</protein>
<evidence type="ECO:0000313" key="1">
    <source>
        <dbReference type="EMBL" id="CAJ2654533.1"/>
    </source>
</evidence>
<comment type="caution">
    <text evidence="1">The sequence shown here is derived from an EMBL/GenBank/DDBJ whole genome shotgun (WGS) entry which is preliminary data.</text>
</comment>
<proteinExistence type="predicted"/>
<sequence>MAQILMFTYALIIFFSLFLVGTSTSETPFSGTPLKTKHACEKDEDCPIKLYYLFAWCVQKLCEYH</sequence>
<organism evidence="1 2">
    <name type="scientific">Trifolium pratense</name>
    <name type="common">Red clover</name>
    <dbReference type="NCBI Taxonomy" id="57577"/>
    <lineage>
        <taxon>Eukaryota</taxon>
        <taxon>Viridiplantae</taxon>
        <taxon>Streptophyta</taxon>
        <taxon>Embryophyta</taxon>
        <taxon>Tracheophyta</taxon>
        <taxon>Spermatophyta</taxon>
        <taxon>Magnoliopsida</taxon>
        <taxon>eudicotyledons</taxon>
        <taxon>Gunneridae</taxon>
        <taxon>Pentapetalae</taxon>
        <taxon>rosids</taxon>
        <taxon>fabids</taxon>
        <taxon>Fabales</taxon>
        <taxon>Fabaceae</taxon>
        <taxon>Papilionoideae</taxon>
        <taxon>50 kb inversion clade</taxon>
        <taxon>NPAAA clade</taxon>
        <taxon>Hologalegina</taxon>
        <taxon>IRL clade</taxon>
        <taxon>Trifolieae</taxon>
        <taxon>Trifolium</taxon>
    </lineage>
</organism>
<reference evidence="1" key="1">
    <citation type="submission" date="2023-10" db="EMBL/GenBank/DDBJ databases">
        <authorList>
            <person name="Rodriguez Cubillos JULIANA M."/>
            <person name="De Vega J."/>
        </authorList>
    </citation>
    <scope>NUCLEOTIDE SEQUENCE</scope>
</reference>
<accession>A0ACB0KDW5</accession>
<evidence type="ECO:0000313" key="2">
    <source>
        <dbReference type="Proteomes" id="UP001177021"/>
    </source>
</evidence>